<evidence type="ECO:0000313" key="1">
    <source>
        <dbReference type="EMBL" id="GFU14756.1"/>
    </source>
</evidence>
<protein>
    <recommendedName>
        <fullName evidence="3">CCHC-type domain-containing protein</fullName>
    </recommendedName>
</protein>
<sequence length="136" mass="15367">MPRNCFNCHCPNHLSYNCPKAKKESEYVRPSNFEVQAYFVAPQKELPLKDITLGDKTISNLIDSGSSVSLIREDVSTKIVDQQKLSKKCNILLGIGNSPTLRQDELDAEYGICTFPYHLETLGRSILTCPYQLGRR</sequence>
<gene>
    <name evidence="1" type="ORF">NPIL_502311</name>
</gene>
<accession>A0A8X6QAG9</accession>
<evidence type="ECO:0008006" key="3">
    <source>
        <dbReference type="Google" id="ProtNLM"/>
    </source>
</evidence>
<dbReference type="InterPro" id="IPR021109">
    <property type="entry name" value="Peptidase_aspartic_dom_sf"/>
</dbReference>
<name>A0A8X6QAG9_NEPPI</name>
<proteinExistence type="predicted"/>
<dbReference type="OrthoDB" id="6466362at2759"/>
<dbReference type="SUPFAM" id="SSF50630">
    <property type="entry name" value="Acid proteases"/>
    <property type="match status" value="1"/>
</dbReference>
<dbReference type="AlphaFoldDB" id="A0A8X6QAG9"/>
<dbReference type="EMBL" id="BMAW01030035">
    <property type="protein sequence ID" value="GFU14756.1"/>
    <property type="molecule type" value="Genomic_DNA"/>
</dbReference>
<comment type="caution">
    <text evidence="1">The sequence shown here is derived from an EMBL/GenBank/DDBJ whole genome shotgun (WGS) entry which is preliminary data.</text>
</comment>
<evidence type="ECO:0000313" key="2">
    <source>
        <dbReference type="Proteomes" id="UP000887013"/>
    </source>
</evidence>
<reference evidence="1" key="1">
    <citation type="submission" date="2020-08" db="EMBL/GenBank/DDBJ databases">
        <title>Multicomponent nature underlies the extraordinary mechanical properties of spider dragline silk.</title>
        <authorList>
            <person name="Kono N."/>
            <person name="Nakamura H."/>
            <person name="Mori M."/>
            <person name="Yoshida Y."/>
            <person name="Ohtoshi R."/>
            <person name="Malay A.D."/>
            <person name="Moran D.A.P."/>
            <person name="Tomita M."/>
            <person name="Numata K."/>
            <person name="Arakawa K."/>
        </authorList>
    </citation>
    <scope>NUCLEOTIDE SEQUENCE</scope>
</reference>
<organism evidence="1 2">
    <name type="scientific">Nephila pilipes</name>
    <name type="common">Giant wood spider</name>
    <name type="synonym">Nephila maculata</name>
    <dbReference type="NCBI Taxonomy" id="299642"/>
    <lineage>
        <taxon>Eukaryota</taxon>
        <taxon>Metazoa</taxon>
        <taxon>Ecdysozoa</taxon>
        <taxon>Arthropoda</taxon>
        <taxon>Chelicerata</taxon>
        <taxon>Arachnida</taxon>
        <taxon>Araneae</taxon>
        <taxon>Araneomorphae</taxon>
        <taxon>Entelegynae</taxon>
        <taxon>Araneoidea</taxon>
        <taxon>Nephilidae</taxon>
        <taxon>Nephila</taxon>
    </lineage>
</organism>
<keyword evidence="2" id="KW-1185">Reference proteome</keyword>
<dbReference type="Proteomes" id="UP000887013">
    <property type="component" value="Unassembled WGS sequence"/>
</dbReference>